<name>X1PYT2_9ZZZZ</name>
<dbReference type="Pfam" id="PF11369">
    <property type="entry name" value="DUF3160"/>
    <property type="match status" value="1"/>
</dbReference>
<dbReference type="InterPro" id="IPR022601">
    <property type="entry name" value="DUF3160"/>
</dbReference>
<reference evidence="1" key="1">
    <citation type="journal article" date="2014" name="Front. Microbiol.">
        <title>High frequency of phylogenetically diverse reductive dehalogenase-homologous genes in deep subseafloor sedimentary metagenomes.</title>
        <authorList>
            <person name="Kawai M."/>
            <person name="Futagami T."/>
            <person name="Toyoda A."/>
            <person name="Takaki Y."/>
            <person name="Nishi S."/>
            <person name="Hori S."/>
            <person name="Arai W."/>
            <person name="Tsubouchi T."/>
            <person name="Morono Y."/>
            <person name="Uchiyama I."/>
            <person name="Ito T."/>
            <person name="Fujiyama A."/>
            <person name="Inagaki F."/>
            <person name="Takami H."/>
        </authorList>
    </citation>
    <scope>NUCLEOTIDE SEQUENCE</scope>
    <source>
        <strain evidence="1">Expedition CK06-06</strain>
    </source>
</reference>
<gene>
    <name evidence="1" type="ORF">S06H3_48683</name>
</gene>
<sequence>MMKKIIVCLVTMMVLALGVAQTSCPAERNKTTFSLDGLEEIYLSQDAKKLLKQNGFVITPGYENEIFDLYANCKENSQPIFVTTDAVLHTSSCHA</sequence>
<accession>X1PYT2</accession>
<dbReference type="AlphaFoldDB" id="X1PYT2"/>
<proteinExistence type="predicted"/>
<comment type="caution">
    <text evidence="1">The sequence shown here is derived from an EMBL/GenBank/DDBJ whole genome shotgun (WGS) entry which is preliminary data.</text>
</comment>
<organism evidence="1">
    <name type="scientific">marine sediment metagenome</name>
    <dbReference type="NCBI Taxonomy" id="412755"/>
    <lineage>
        <taxon>unclassified sequences</taxon>
        <taxon>metagenomes</taxon>
        <taxon>ecological metagenomes</taxon>
    </lineage>
</organism>
<protein>
    <submittedName>
        <fullName evidence="1">Uncharacterized protein</fullName>
    </submittedName>
</protein>
<evidence type="ECO:0000313" key="1">
    <source>
        <dbReference type="EMBL" id="GAI44000.1"/>
    </source>
</evidence>
<dbReference type="EMBL" id="BARV01030675">
    <property type="protein sequence ID" value="GAI44000.1"/>
    <property type="molecule type" value="Genomic_DNA"/>
</dbReference>